<comment type="caution">
    <text evidence="1">The sequence shown here is derived from an EMBL/GenBank/DDBJ whole genome shotgun (WGS) entry which is preliminary data.</text>
</comment>
<reference evidence="1 2" key="1">
    <citation type="submission" date="2020-08" db="EMBL/GenBank/DDBJ databases">
        <title>Genomic Encyclopedia of Type Strains, Phase IV (KMG-IV): sequencing the most valuable type-strain genomes for metagenomic binning, comparative biology and taxonomic classification.</title>
        <authorList>
            <person name="Goeker M."/>
        </authorList>
    </citation>
    <scope>NUCLEOTIDE SEQUENCE [LARGE SCALE GENOMIC DNA]</scope>
    <source>
        <strain evidence="1 2">DSM 27939</strain>
    </source>
</reference>
<protein>
    <submittedName>
        <fullName evidence="1">Uncharacterized protein</fullName>
    </submittedName>
</protein>
<dbReference type="AlphaFoldDB" id="A0A7W8NJH8"/>
<keyword evidence="2" id="KW-1185">Reference proteome</keyword>
<dbReference type="EMBL" id="JACHFL010000028">
    <property type="protein sequence ID" value="MBB5366137.1"/>
    <property type="molecule type" value="Genomic_DNA"/>
</dbReference>
<proteinExistence type="predicted"/>
<dbReference type="Proteomes" id="UP000552709">
    <property type="component" value="Unassembled WGS sequence"/>
</dbReference>
<evidence type="ECO:0000313" key="2">
    <source>
        <dbReference type="Proteomes" id="UP000552709"/>
    </source>
</evidence>
<organism evidence="1 2">
    <name type="scientific">Deinococcus humi</name>
    <dbReference type="NCBI Taxonomy" id="662880"/>
    <lineage>
        <taxon>Bacteria</taxon>
        <taxon>Thermotogati</taxon>
        <taxon>Deinococcota</taxon>
        <taxon>Deinococci</taxon>
        <taxon>Deinococcales</taxon>
        <taxon>Deinococcaceae</taxon>
        <taxon>Deinococcus</taxon>
    </lineage>
</organism>
<evidence type="ECO:0000313" key="1">
    <source>
        <dbReference type="EMBL" id="MBB5366137.1"/>
    </source>
</evidence>
<gene>
    <name evidence="1" type="ORF">HNQ08_005266</name>
</gene>
<name>A0A7W8NJH8_9DEIO</name>
<accession>A0A7W8NJH8</accession>
<sequence>MDEADLHPERLAHFGFTDAWFEEGILTHLLMTA</sequence>